<evidence type="ECO:0000313" key="3">
    <source>
        <dbReference type="Proteomes" id="UP000028135"/>
    </source>
</evidence>
<protein>
    <submittedName>
        <fullName evidence="2">Pilus assembly protein PapD</fullName>
    </submittedName>
</protein>
<dbReference type="PANTHER" id="PTHR30251">
    <property type="entry name" value="PILUS ASSEMBLY CHAPERONE"/>
    <property type="match status" value="1"/>
</dbReference>
<dbReference type="SUPFAM" id="SSF49354">
    <property type="entry name" value="PapD-like"/>
    <property type="match status" value="1"/>
</dbReference>
<proteinExistence type="predicted"/>
<evidence type="ECO:0000313" key="2">
    <source>
        <dbReference type="EMBL" id="KER36334.1"/>
    </source>
</evidence>
<name>A0A8E0WSB6_9SPHN</name>
<sequence>MIGQNLRGMIAALLASFPAVPLCAASLKIFPVRLLLTQDEPVQTMTIANSSDTPTRVQLHIYSWRQDGEEDRLEETREVLANPGQFEIPAGGTQIARFGLRTGIGPQEKSYRVILEEIPGMRAALPGQVETLLRVSIPIFVPPSRPSGRLSWRAWPSGNRNLTLAIRNDGNAHVQINRLSLTKRNRREVGRQDMSTYLLPGSERRVTVPLGAPVAAGEALTVIAMTDQAEMSADLVAEGPRHEEATP</sequence>
<comment type="caution">
    <text evidence="2">The sequence shown here is derived from an EMBL/GenBank/DDBJ whole genome shotgun (WGS) entry which is preliminary data.</text>
</comment>
<dbReference type="InterPro" id="IPR008962">
    <property type="entry name" value="PapD-like_sf"/>
</dbReference>
<dbReference type="GO" id="GO:0071555">
    <property type="term" value="P:cell wall organization"/>
    <property type="evidence" value="ECO:0007669"/>
    <property type="project" value="InterPro"/>
</dbReference>
<gene>
    <name evidence="2" type="ORF">AL00_11340</name>
</gene>
<accession>A0A8E0WSB6</accession>
<dbReference type="GO" id="GO:0030288">
    <property type="term" value="C:outer membrane-bounded periplasmic space"/>
    <property type="evidence" value="ECO:0007669"/>
    <property type="project" value="InterPro"/>
</dbReference>
<dbReference type="Pfam" id="PF00345">
    <property type="entry name" value="PapD_N"/>
    <property type="match status" value="1"/>
</dbReference>
<reference evidence="2 3" key="1">
    <citation type="submission" date="2014-05" db="EMBL/GenBank/DDBJ databases">
        <title>Genome Announcement of Sphingobium lucknowense F2.</title>
        <authorList>
            <person name="Lal R."/>
            <person name="Negi V."/>
            <person name="Lata P."/>
            <person name="Sangwan N."/>
            <person name="Gupta S.K."/>
            <person name="Rao D.L.N."/>
            <person name="Das S."/>
        </authorList>
    </citation>
    <scope>NUCLEOTIDE SEQUENCE [LARGE SCALE GENOMIC DNA]</scope>
    <source>
        <strain evidence="2 3">F2</strain>
    </source>
</reference>
<dbReference type="Proteomes" id="UP000028135">
    <property type="component" value="Unassembled WGS sequence"/>
</dbReference>
<dbReference type="InterPro" id="IPR013783">
    <property type="entry name" value="Ig-like_fold"/>
</dbReference>
<organism evidence="2 3">
    <name type="scientific">Sphingobium indicum F2</name>
    <dbReference type="NCBI Taxonomy" id="1450518"/>
    <lineage>
        <taxon>Bacteria</taxon>
        <taxon>Pseudomonadati</taxon>
        <taxon>Pseudomonadota</taxon>
        <taxon>Alphaproteobacteria</taxon>
        <taxon>Sphingomonadales</taxon>
        <taxon>Sphingomonadaceae</taxon>
        <taxon>Sphingobium</taxon>
    </lineage>
</organism>
<dbReference type="Gene3D" id="2.60.40.10">
    <property type="entry name" value="Immunoglobulins"/>
    <property type="match status" value="1"/>
</dbReference>
<dbReference type="InterPro" id="IPR050643">
    <property type="entry name" value="Periplasmic_pilus_chap"/>
</dbReference>
<dbReference type="PANTHER" id="PTHR30251:SF4">
    <property type="entry name" value="SLR1668 PROTEIN"/>
    <property type="match status" value="1"/>
</dbReference>
<dbReference type="EMBL" id="JANF02000056">
    <property type="protein sequence ID" value="KER36334.1"/>
    <property type="molecule type" value="Genomic_DNA"/>
</dbReference>
<evidence type="ECO:0000259" key="1">
    <source>
        <dbReference type="Pfam" id="PF00345"/>
    </source>
</evidence>
<dbReference type="InterPro" id="IPR016147">
    <property type="entry name" value="Pili_assmbl_chaperone_N"/>
</dbReference>
<dbReference type="AlphaFoldDB" id="A0A8E0WSB6"/>
<feature type="domain" description="Pili assembly chaperone N-terminal" evidence="1">
    <location>
        <begin position="27"/>
        <end position="144"/>
    </location>
</feature>